<name>A0A3R9K6R8_STRMT</name>
<dbReference type="InterPro" id="IPR018392">
    <property type="entry name" value="LysM"/>
</dbReference>
<sequence length="397" mass="42419">MKKRILLASTVALSFAPVLATQAEEVLWTARSVEQIQNDLTKTDNKTSYTVQYGDTLSTIAEALGVDVTVLANLNKITNMDLIFPETVLTTTVNEAEEVTEVEIQTPQVDSSEEVTTATADLTTNQVTVDDQTVQVADLSQPIAEAPKAVETTSTKEVATSSEVTETVTASEEVVPSTETSTPEAQTAETSSPVAEAASQVTIPAEKQEIQESPQTESAVEATTMPVEEKVTETTATSSEEASSSEATAAVSTYQPEETKTVSTTYAAPAAPDYAGLAVAKSENAGLQPQTAAFKEEIANLFGITSFSGYRPGDSGDHGKGLAIDFMVPESSELGDKIAEYAIQNMASRGISYIIWKQRFYAPFDSKYGPANTWNPMPDRGSVTENHYDHVHVSMNG</sequence>
<dbReference type="AlphaFoldDB" id="A0A3R9K6R8"/>
<reference evidence="4 5" key="1">
    <citation type="submission" date="2018-11" db="EMBL/GenBank/DDBJ databases">
        <title>Species Designations Belie Phenotypic and Genotypic Heterogeneity in Oral Streptococci.</title>
        <authorList>
            <person name="Velsko I."/>
        </authorList>
    </citation>
    <scope>NUCLEOTIDE SEQUENCE [LARGE SCALE GENOMIC DNA]</scope>
    <source>
        <strain evidence="4 5">BCC49</strain>
    </source>
</reference>
<dbReference type="Pfam" id="PF01476">
    <property type="entry name" value="LysM"/>
    <property type="match status" value="1"/>
</dbReference>
<dbReference type="Gene3D" id="3.10.350.10">
    <property type="entry name" value="LysM domain"/>
    <property type="match status" value="1"/>
</dbReference>
<evidence type="ECO:0000259" key="3">
    <source>
        <dbReference type="PROSITE" id="PS51782"/>
    </source>
</evidence>
<comment type="caution">
    <text evidence="4">The sequence shown here is derived from an EMBL/GenBank/DDBJ whole genome shotgun (WGS) entry which is preliminary data.</text>
</comment>
<feature type="signal peptide" evidence="2">
    <location>
        <begin position="1"/>
        <end position="20"/>
    </location>
</feature>
<evidence type="ECO:0000313" key="4">
    <source>
        <dbReference type="EMBL" id="RSI98451.1"/>
    </source>
</evidence>
<feature type="compositionally biased region" description="Low complexity" evidence="1">
    <location>
        <begin position="150"/>
        <end position="184"/>
    </location>
</feature>
<dbReference type="SMART" id="SM00257">
    <property type="entry name" value="LysM"/>
    <property type="match status" value="1"/>
</dbReference>
<feature type="compositionally biased region" description="Low complexity" evidence="1">
    <location>
        <begin position="233"/>
        <end position="253"/>
    </location>
</feature>
<dbReference type="SUPFAM" id="SSF54106">
    <property type="entry name" value="LysM domain"/>
    <property type="match status" value="1"/>
</dbReference>
<keyword evidence="2" id="KW-0732">Signal</keyword>
<evidence type="ECO:0000313" key="5">
    <source>
        <dbReference type="Proteomes" id="UP000280535"/>
    </source>
</evidence>
<organism evidence="4 5">
    <name type="scientific">Streptococcus mitis</name>
    <dbReference type="NCBI Taxonomy" id="28037"/>
    <lineage>
        <taxon>Bacteria</taxon>
        <taxon>Bacillati</taxon>
        <taxon>Bacillota</taxon>
        <taxon>Bacilli</taxon>
        <taxon>Lactobacillales</taxon>
        <taxon>Streptococcaceae</taxon>
        <taxon>Streptococcus</taxon>
        <taxon>Streptococcus mitis group</taxon>
    </lineage>
</organism>
<dbReference type="RefSeq" id="WP_125411296.1">
    <property type="nucleotide sequence ID" value="NZ_RJOA01000009.1"/>
</dbReference>
<dbReference type="CDD" id="cd00118">
    <property type="entry name" value="LysM"/>
    <property type="match status" value="1"/>
</dbReference>
<dbReference type="InterPro" id="IPR036779">
    <property type="entry name" value="LysM_dom_sf"/>
</dbReference>
<feature type="chain" id="PRO_5039282862" evidence="2">
    <location>
        <begin position="21"/>
        <end position="397"/>
    </location>
</feature>
<feature type="domain" description="LysM" evidence="3">
    <location>
        <begin position="47"/>
        <end position="91"/>
    </location>
</feature>
<evidence type="ECO:0000256" key="2">
    <source>
        <dbReference type="SAM" id="SignalP"/>
    </source>
</evidence>
<dbReference type="Pfam" id="PF26571">
    <property type="entry name" value="VldE"/>
    <property type="match status" value="1"/>
</dbReference>
<proteinExistence type="predicted"/>
<protein>
    <submittedName>
        <fullName evidence="4">LysM domain protein</fullName>
    </submittedName>
</protein>
<accession>A0A3R9K6R8</accession>
<dbReference type="PROSITE" id="PS51782">
    <property type="entry name" value="LYSM"/>
    <property type="match status" value="1"/>
</dbReference>
<dbReference type="Proteomes" id="UP000280535">
    <property type="component" value="Unassembled WGS sequence"/>
</dbReference>
<gene>
    <name evidence="4" type="ORF">D8843_05040</name>
</gene>
<feature type="region of interest" description="Disordered" evidence="1">
    <location>
        <begin position="147"/>
        <end position="256"/>
    </location>
</feature>
<dbReference type="InterPro" id="IPR058593">
    <property type="entry name" value="ARB_07466-like_C"/>
</dbReference>
<dbReference type="EMBL" id="RJOA01000009">
    <property type="protein sequence ID" value="RSI98451.1"/>
    <property type="molecule type" value="Genomic_DNA"/>
</dbReference>
<evidence type="ECO:0000256" key="1">
    <source>
        <dbReference type="SAM" id="MobiDB-lite"/>
    </source>
</evidence>